<feature type="region of interest" description="Disordered" evidence="1">
    <location>
        <begin position="109"/>
        <end position="141"/>
    </location>
</feature>
<gene>
    <name evidence="3" type="primary">LOC108896736</name>
</gene>
<reference evidence="3" key="1">
    <citation type="submission" date="2025-08" db="UniProtKB">
        <authorList>
            <consortium name="RefSeq"/>
        </authorList>
    </citation>
    <scope>IDENTIFICATION</scope>
    <source>
        <tissue evidence="3">Brain</tissue>
    </source>
</reference>
<evidence type="ECO:0000313" key="2">
    <source>
        <dbReference type="Proteomes" id="UP000694890"/>
    </source>
</evidence>
<feature type="region of interest" description="Disordered" evidence="1">
    <location>
        <begin position="42"/>
        <end position="87"/>
    </location>
</feature>
<dbReference type="KEGG" id="lcf:108896736"/>
<evidence type="ECO:0000256" key="1">
    <source>
        <dbReference type="SAM" id="MobiDB-lite"/>
    </source>
</evidence>
<feature type="compositionally biased region" description="Polar residues" evidence="1">
    <location>
        <begin position="53"/>
        <end position="76"/>
    </location>
</feature>
<protein>
    <submittedName>
        <fullName evidence="3">Uncharacterized protein LOC108896736 isoform X1</fullName>
    </submittedName>
</protein>
<name>A0AAJ7QB07_LATCA</name>
<accession>A0AAJ7QB07</accession>
<sequence length="217" mass="23133">MLWSPRLSLSNFHVKLTAKGLFRNLQLLSGCRKNTVVFHAVDKNKPREAPARPTNTNSSSQVAAPAGGNSQNQQQPHPDLVPDLVNANSPITPALPVLVAEVTNTGSGTTGASGLGFKARTSSRSSPKTGSRIQNASKPGVARSAVVDGMVMAKQNQSKEQAEKKNQAINQLRKLLVEGNKRVEALATVIQHLFNEVPQLCLCFPNSEKNTTPPAVG</sequence>
<evidence type="ECO:0000313" key="3">
    <source>
        <dbReference type="RefSeq" id="XP_018551483.1"/>
    </source>
</evidence>
<dbReference type="RefSeq" id="XP_018551483.1">
    <property type="nucleotide sequence ID" value="XM_018695967.2"/>
</dbReference>
<proteinExistence type="predicted"/>
<feature type="compositionally biased region" description="Polar residues" evidence="1">
    <location>
        <begin position="120"/>
        <end position="137"/>
    </location>
</feature>
<dbReference type="GeneID" id="108896736"/>
<dbReference type="AlphaFoldDB" id="A0AAJ7QB07"/>
<dbReference type="Proteomes" id="UP000694890">
    <property type="component" value="Unplaced"/>
</dbReference>
<organism evidence="2 3">
    <name type="scientific">Lates calcarifer</name>
    <name type="common">Barramundi</name>
    <name type="synonym">Holocentrus calcarifer</name>
    <dbReference type="NCBI Taxonomy" id="8187"/>
    <lineage>
        <taxon>Eukaryota</taxon>
        <taxon>Metazoa</taxon>
        <taxon>Chordata</taxon>
        <taxon>Craniata</taxon>
        <taxon>Vertebrata</taxon>
        <taxon>Euteleostomi</taxon>
        <taxon>Actinopterygii</taxon>
        <taxon>Neopterygii</taxon>
        <taxon>Teleostei</taxon>
        <taxon>Neoteleostei</taxon>
        <taxon>Acanthomorphata</taxon>
        <taxon>Carangaria</taxon>
        <taxon>Carangaria incertae sedis</taxon>
        <taxon>Centropomidae</taxon>
        <taxon>Lates</taxon>
    </lineage>
</organism>